<dbReference type="InterPro" id="IPR036278">
    <property type="entry name" value="Sialidase_sf"/>
</dbReference>
<keyword evidence="1" id="KW-0732">Signal</keyword>
<name>A0ABU0U3J8_9SPHI</name>
<keyword evidence="3" id="KW-1185">Reference proteome</keyword>
<evidence type="ECO:0008006" key="4">
    <source>
        <dbReference type="Google" id="ProtNLM"/>
    </source>
</evidence>
<dbReference type="SUPFAM" id="SSF50939">
    <property type="entry name" value="Sialidases"/>
    <property type="match status" value="1"/>
</dbReference>
<reference evidence="2 3" key="1">
    <citation type="submission" date="2023-07" db="EMBL/GenBank/DDBJ databases">
        <title>Functional and genomic diversity of the sorghum phyllosphere microbiome.</title>
        <authorList>
            <person name="Shade A."/>
        </authorList>
    </citation>
    <scope>NUCLEOTIDE SEQUENCE [LARGE SCALE GENOMIC DNA]</scope>
    <source>
        <strain evidence="2 3">SORGH_AS_0892</strain>
    </source>
</reference>
<dbReference type="RefSeq" id="WP_307185329.1">
    <property type="nucleotide sequence ID" value="NZ_JAUTBA010000001.1"/>
</dbReference>
<proteinExistence type="predicted"/>
<accession>A0ABU0U3J8</accession>
<feature type="signal peptide" evidence="1">
    <location>
        <begin position="1"/>
        <end position="27"/>
    </location>
</feature>
<dbReference type="EMBL" id="JAUTBA010000001">
    <property type="protein sequence ID" value="MDQ1149523.1"/>
    <property type="molecule type" value="Genomic_DNA"/>
</dbReference>
<organism evidence="2 3">
    <name type="scientific">Sphingobacterium zeae</name>
    <dbReference type="NCBI Taxonomy" id="1776859"/>
    <lineage>
        <taxon>Bacteria</taxon>
        <taxon>Pseudomonadati</taxon>
        <taxon>Bacteroidota</taxon>
        <taxon>Sphingobacteriia</taxon>
        <taxon>Sphingobacteriales</taxon>
        <taxon>Sphingobacteriaceae</taxon>
        <taxon>Sphingobacterium</taxon>
    </lineage>
</organism>
<evidence type="ECO:0000313" key="2">
    <source>
        <dbReference type="EMBL" id="MDQ1149523.1"/>
    </source>
</evidence>
<evidence type="ECO:0000256" key="1">
    <source>
        <dbReference type="SAM" id="SignalP"/>
    </source>
</evidence>
<feature type="chain" id="PRO_5045252328" description="Neuraminidase" evidence="1">
    <location>
        <begin position="28"/>
        <end position="445"/>
    </location>
</feature>
<comment type="caution">
    <text evidence="2">The sequence shown here is derived from an EMBL/GenBank/DDBJ whole genome shotgun (WGS) entry which is preliminary data.</text>
</comment>
<dbReference type="Proteomes" id="UP001244640">
    <property type="component" value="Unassembled WGS sequence"/>
</dbReference>
<sequence length="445" mass="50761">MKRYRIQIGRIGMLCAAFLLILCAVQGQEVKETIAGYGWAKNTVNTAVFRKNSLTSNGKYQYIAYYDGQGYVVLGRRLLSGKLWQLRRTGYTGNAKDAHNVISIMVDQEGYLHVCWDQHNSRLRYARSIHPNSLVLGEERIMVGQNETRVTYPEFLKMPDGQLLFLYRDGGSGNGNLVVNSYDSKQQQWKRIHSNLIDGEGKRNAYWQSYVDKHGTIHLSWVWRESPNVASNHDMAYACSKDGGLTWERSDGIRYDLPMNASTAEYAARIPERHELINQTSIAADDSGNPFIATYWRSPASDIPQYKVIYLEDGQWKVRSFDFRKTPFSLSGGGTKEIPIARPQLLVRGKDKKIALTLIFRDQERGSRPSILTLQGMQQESPKITDLCQESVGAWEPTYDTELWRKKRKIALFVQATEQKDGEGLAETEPTAVKVLEWRDKGRTK</sequence>
<dbReference type="Pfam" id="PF15892">
    <property type="entry name" value="BNR_4"/>
    <property type="match status" value="1"/>
</dbReference>
<gene>
    <name evidence="2" type="ORF">QE382_001507</name>
</gene>
<protein>
    <recommendedName>
        <fullName evidence="4">Neuraminidase</fullName>
    </recommendedName>
</protein>
<evidence type="ECO:0000313" key="3">
    <source>
        <dbReference type="Proteomes" id="UP001244640"/>
    </source>
</evidence>